<organism evidence="2 3">
    <name type="scientific">Pedobacter metabolipauper</name>
    <dbReference type="NCBI Taxonomy" id="425513"/>
    <lineage>
        <taxon>Bacteria</taxon>
        <taxon>Pseudomonadati</taxon>
        <taxon>Bacteroidota</taxon>
        <taxon>Sphingobacteriia</taxon>
        <taxon>Sphingobacteriales</taxon>
        <taxon>Sphingobacteriaceae</taxon>
        <taxon>Pedobacter</taxon>
    </lineage>
</organism>
<evidence type="ECO:0000313" key="3">
    <source>
        <dbReference type="Proteomes" id="UP000295620"/>
    </source>
</evidence>
<keyword evidence="2" id="KW-0413">Isomerase</keyword>
<protein>
    <submittedName>
        <fullName evidence="2">Thiol-disulfide isomerase/thioredoxin</fullName>
    </submittedName>
</protein>
<keyword evidence="3" id="KW-1185">Reference proteome</keyword>
<evidence type="ECO:0000313" key="2">
    <source>
        <dbReference type="EMBL" id="TDQ08797.1"/>
    </source>
</evidence>
<gene>
    <name evidence="2" type="ORF">ATK78_3315</name>
</gene>
<dbReference type="Gene3D" id="3.40.30.10">
    <property type="entry name" value="Glutaredoxin"/>
    <property type="match status" value="1"/>
</dbReference>
<dbReference type="SUPFAM" id="SSF52833">
    <property type="entry name" value="Thioredoxin-like"/>
    <property type="match status" value="1"/>
</dbReference>
<reference evidence="2 3" key="1">
    <citation type="submission" date="2019-03" db="EMBL/GenBank/DDBJ databases">
        <title>Genomic Encyclopedia of Archaeal and Bacterial Type Strains, Phase II (KMG-II): from individual species to whole genera.</title>
        <authorList>
            <person name="Goeker M."/>
        </authorList>
    </citation>
    <scope>NUCLEOTIDE SEQUENCE [LARGE SCALE GENOMIC DNA]</scope>
    <source>
        <strain evidence="2 3">DSM 19035</strain>
    </source>
</reference>
<accession>A0A4R6STT9</accession>
<name>A0A4R6STT9_9SPHI</name>
<comment type="caution">
    <text evidence="2">The sequence shown here is derived from an EMBL/GenBank/DDBJ whole genome shotgun (WGS) entry which is preliminary data.</text>
</comment>
<dbReference type="Proteomes" id="UP000295620">
    <property type="component" value="Unassembled WGS sequence"/>
</dbReference>
<dbReference type="AlphaFoldDB" id="A0A4R6STT9"/>
<dbReference type="GO" id="GO:0016853">
    <property type="term" value="F:isomerase activity"/>
    <property type="evidence" value="ECO:0007669"/>
    <property type="project" value="UniProtKB-KW"/>
</dbReference>
<feature type="domain" description="DUF6436" evidence="1">
    <location>
        <begin position="50"/>
        <end position="192"/>
    </location>
</feature>
<dbReference type="OrthoDB" id="8897581at2"/>
<evidence type="ECO:0000259" key="1">
    <source>
        <dbReference type="Pfam" id="PF20029"/>
    </source>
</evidence>
<dbReference type="RefSeq" id="WP_133577141.1">
    <property type="nucleotide sequence ID" value="NZ_SNYC01000005.1"/>
</dbReference>
<dbReference type="Pfam" id="PF20029">
    <property type="entry name" value="DUF6436"/>
    <property type="match status" value="1"/>
</dbReference>
<proteinExistence type="predicted"/>
<dbReference type="InterPro" id="IPR045494">
    <property type="entry name" value="DUF6436"/>
</dbReference>
<dbReference type="EMBL" id="SNYC01000005">
    <property type="protein sequence ID" value="TDQ08797.1"/>
    <property type="molecule type" value="Genomic_DNA"/>
</dbReference>
<sequence>MRKYLAALWLFALVLVLAGFFWFNQLRYLLPTPVPVSYKEVLPGEKIKLSADLSTLNEKPLFLHFFNPDCPCSRFNMDHFKSLVKQYGGRLNFAVVLMSASPADPEEIRKRFDLDIPVFNDSNVLAKSCGVYSTPQAVVLEKGSKLYYRGNYNKSRYCTDEATSYAKIAVENLIHRQQNVKFNVLALQAYGCTLPNCIN</sequence>
<dbReference type="InterPro" id="IPR036249">
    <property type="entry name" value="Thioredoxin-like_sf"/>
</dbReference>